<organism evidence="2 3">
    <name type="scientific">Globisporangium ultimum (strain ATCC 200006 / CBS 805.95 / DAOM BR144)</name>
    <name type="common">Pythium ultimum</name>
    <dbReference type="NCBI Taxonomy" id="431595"/>
    <lineage>
        <taxon>Eukaryota</taxon>
        <taxon>Sar</taxon>
        <taxon>Stramenopiles</taxon>
        <taxon>Oomycota</taxon>
        <taxon>Peronosporomycetes</taxon>
        <taxon>Pythiales</taxon>
        <taxon>Pythiaceae</taxon>
        <taxon>Globisporangium</taxon>
    </lineage>
</organism>
<dbReference type="Proteomes" id="UP000019132">
    <property type="component" value="Unassembled WGS sequence"/>
</dbReference>
<sequence>MTLQPEQQQQRLQQFLALERKPPSHPPLRVTNDVSDIAGARPLLKDHVYVNKPHFYDAHDIRGSVSKELHPQNRRIGDDDRFKQLPIEGSTSRPSGFKTNRVCNPLSPEYKLPSFQSAPPLVPKFLRDSYSVTDIQGTSSKKKIVDHPRDAMKLDDIPGSQVGWLSNNKRGLREHPPRDILDVTDIINVNFKSSRITAISAAKSIVFADLIKEHDIVWKKDDGKGPYVIASIGNIGHSGAKPIEKKEQGARRSTAPTPPSFSTNSSDNRSQLHAQSRINDVGGMDSKSSTNRRMPSEKRQSQSLQEEIRLVRELS</sequence>
<reference evidence="3" key="2">
    <citation type="submission" date="2010-04" db="EMBL/GenBank/DDBJ databases">
        <authorList>
            <person name="Buell R."/>
            <person name="Hamilton J."/>
            <person name="Hostetler J."/>
        </authorList>
    </citation>
    <scope>NUCLEOTIDE SEQUENCE [LARGE SCALE GENOMIC DNA]</scope>
    <source>
        <strain evidence="3">DAOM:BR144</strain>
    </source>
</reference>
<evidence type="ECO:0000313" key="3">
    <source>
        <dbReference type="Proteomes" id="UP000019132"/>
    </source>
</evidence>
<dbReference type="VEuPathDB" id="FungiDB:PYU1_G006696"/>
<accession>K3WP16</accession>
<dbReference type="PANTHER" id="PTHR38130">
    <property type="entry name" value="EF-HAND DOMAIN-CONTAINING PROTEIN"/>
    <property type="match status" value="1"/>
</dbReference>
<reference evidence="2" key="3">
    <citation type="submission" date="2015-02" db="UniProtKB">
        <authorList>
            <consortium name="EnsemblProtists"/>
        </authorList>
    </citation>
    <scope>IDENTIFICATION</scope>
    <source>
        <strain evidence="2">DAOM BR144</strain>
    </source>
</reference>
<dbReference type="AlphaFoldDB" id="K3WP16"/>
<reference evidence="3" key="1">
    <citation type="journal article" date="2010" name="Genome Biol.">
        <title>Genome sequence of the necrotrophic plant pathogen Pythium ultimum reveals original pathogenicity mechanisms and effector repertoire.</title>
        <authorList>
            <person name="Levesque C.A."/>
            <person name="Brouwer H."/>
            <person name="Cano L."/>
            <person name="Hamilton J.P."/>
            <person name="Holt C."/>
            <person name="Huitema E."/>
            <person name="Raffaele S."/>
            <person name="Robideau G.P."/>
            <person name="Thines M."/>
            <person name="Win J."/>
            <person name="Zerillo M.M."/>
            <person name="Beakes G.W."/>
            <person name="Boore J.L."/>
            <person name="Busam D."/>
            <person name="Dumas B."/>
            <person name="Ferriera S."/>
            <person name="Fuerstenberg S.I."/>
            <person name="Gachon C.M."/>
            <person name="Gaulin E."/>
            <person name="Govers F."/>
            <person name="Grenville-Briggs L."/>
            <person name="Horner N."/>
            <person name="Hostetler J."/>
            <person name="Jiang R.H."/>
            <person name="Johnson J."/>
            <person name="Krajaejun T."/>
            <person name="Lin H."/>
            <person name="Meijer H.J."/>
            <person name="Moore B."/>
            <person name="Morris P."/>
            <person name="Phuntmart V."/>
            <person name="Puiu D."/>
            <person name="Shetty J."/>
            <person name="Stajich J.E."/>
            <person name="Tripathy S."/>
            <person name="Wawra S."/>
            <person name="van West P."/>
            <person name="Whitty B.R."/>
            <person name="Coutinho P.M."/>
            <person name="Henrissat B."/>
            <person name="Martin F."/>
            <person name="Thomas P.D."/>
            <person name="Tyler B.M."/>
            <person name="De Vries R.P."/>
            <person name="Kamoun S."/>
            <person name="Yandell M."/>
            <person name="Tisserat N."/>
            <person name="Buell C.R."/>
        </authorList>
    </citation>
    <scope>NUCLEOTIDE SEQUENCE</scope>
    <source>
        <strain evidence="3">DAOM:BR144</strain>
    </source>
</reference>
<feature type="region of interest" description="Disordered" evidence="1">
    <location>
        <begin position="232"/>
        <end position="315"/>
    </location>
</feature>
<evidence type="ECO:0000256" key="1">
    <source>
        <dbReference type="SAM" id="MobiDB-lite"/>
    </source>
</evidence>
<dbReference type="eggNOG" id="ENOG502RZH6">
    <property type="taxonomic scope" value="Eukaryota"/>
</dbReference>
<name>K3WP16_GLOUD</name>
<proteinExistence type="predicted"/>
<feature type="compositionally biased region" description="Polar residues" evidence="1">
    <location>
        <begin position="260"/>
        <end position="278"/>
    </location>
</feature>
<dbReference type="EMBL" id="GL376635">
    <property type="status" value="NOT_ANNOTATED_CDS"/>
    <property type="molecule type" value="Genomic_DNA"/>
</dbReference>
<evidence type="ECO:0000313" key="2">
    <source>
        <dbReference type="EnsemblProtists" id="PYU1_T006708"/>
    </source>
</evidence>
<dbReference type="HOGENOM" id="CLU_736692_0_0_1"/>
<protein>
    <submittedName>
        <fullName evidence="2">Uncharacterized protein</fullName>
    </submittedName>
</protein>
<feature type="compositionally biased region" description="Basic and acidic residues" evidence="1">
    <location>
        <begin position="294"/>
        <end position="315"/>
    </location>
</feature>
<keyword evidence="3" id="KW-1185">Reference proteome</keyword>
<dbReference type="InParanoid" id="K3WP16"/>
<dbReference type="PANTHER" id="PTHR38130:SF1">
    <property type="entry name" value="EF-HAND DOMAIN-CONTAINING PROTEIN"/>
    <property type="match status" value="1"/>
</dbReference>
<dbReference type="EnsemblProtists" id="PYU1_T006708">
    <property type="protein sequence ID" value="PYU1_T006708"/>
    <property type="gene ID" value="PYU1_G006696"/>
</dbReference>